<feature type="binding site" evidence="3">
    <location>
        <position position="120"/>
    </location>
    <ligand>
        <name>substrate</name>
    </ligand>
</feature>
<sequence>MAMGVSVERIDAAGPASVGESPVWRAAEEAFYWVDIPARKIVRFHVATGVRSEWVLPEKVACIAFDQAGRVLAGMETGLFSVTLPEAGGSGSAGASATVPPSQIRKLAAPVFPAQDMRFNDGRCDRQGRFWAGTMVQDMSLASPLGALFRFDAQGVLSAPVIDGLITQNGLAWSPDGATMYLSDSHPLKRVIWAFDFDVESGTPRNRRVFADLHDHAGRPDGAAVDADGCYWTCANDAGLLLRFTPQGVLDRKIEVPAVKPSMCAFGGRDLDTLFVTSIRPGAGATDDDGAVFAIRAGVRGLPEPEYTGAL</sequence>
<feature type="binding site" evidence="3">
    <location>
        <position position="118"/>
    </location>
    <ligand>
        <name>substrate</name>
    </ligand>
</feature>
<organism evidence="5 6">
    <name type="scientific">Paraburkholderia sartisoli</name>
    <dbReference type="NCBI Taxonomy" id="83784"/>
    <lineage>
        <taxon>Bacteria</taxon>
        <taxon>Pseudomonadati</taxon>
        <taxon>Pseudomonadota</taxon>
        <taxon>Betaproteobacteria</taxon>
        <taxon>Burkholderiales</taxon>
        <taxon>Burkholderiaceae</taxon>
        <taxon>Paraburkholderia</taxon>
    </lineage>
</organism>
<dbReference type="InterPro" id="IPR011042">
    <property type="entry name" value="6-blade_b-propeller_TolB-like"/>
</dbReference>
<feature type="binding site" evidence="3">
    <location>
        <position position="169"/>
    </location>
    <ligand>
        <name>a divalent metal cation</name>
        <dbReference type="ChEBI" id="CHEBI:60240"/>
    </ligand>
</feature>
<dbReference type="RefSeq" id="WP_090529287.1">
    <property type="nucleotide sequence ID" value="NZ_FNRQ01000001.1"/>
</dbReference>
<comment type="cofactor">
    <cofactor evidence="3">
        <name>Zn(2+)</name>
        <dbReference type="ChEBI" id="CHEBI:29105"/>
    </cofactor>
    <text evidence="3">Binds 1 divalent metal cation per subunit.</text>
</comment>
<dbReference type="EMBL" id="FNRQ01000001">
    <property type="protein sequence ID" value="SEA25177.1"/>
    <property type="molecule type" value="Genomic_DNA"/>
</dbReference>
<dbReference type="PRINTS" id="PR01790">
    <property type="entry name" value="SMP30FAMILY"/>
</dbReference>
<name>A0A1H3ZNF2_9BURK</name>
<proteinExistence type="inferred from homology"/>
<dbReference type="PANTHER" id="PTHR10907:SF47">
    <property type="entry name" value="REGUCALCIN"/>
    <property type="match status" value="1"/>
</dbReference>
<evidence type="ECO:0000313" key="5">
    <source>
        <dbReference type="EMBL" id="SEA25177.1"/>
    </source>
</evidence>
<dbReference type="STRING" id="83784.SAMN05192564_101823"/>
<evidence type="ECO:0000259" key="4">
    <source>
        <dbReference type="Pfam" id="PF08450"/>
    </source>
</evidence>
<keyword evidence="3" id="KW-0479">Metal-binding</keyword>
<dbReference type="InterPro" id="IPR013658">
    <property type="entry name" value="SGL"/>
</dbReference>
<dbReference type="AlphaFoldDB" id="A0A1H3ZNF2"/>
<feature type="binding site" evidence="3">
    <location>
        <position position="221"/>
    </location>
    <ligand>
        <name>a divalent metal cation</name>
        <dbReference type="ChEBI" id="CHEBI:60240"/>
    </ligand>
</feature>
<dbReference type="Proteomes" id="UP000198638">
    <property type="component" value="Unassembled WGS sequence"/>
</dbReference>
<dbReference type="PANTHER" id="PTHR10907">
    <property type="entry name" value="REGUCALCIN"/>
    <property type="match status" value="1"/>
</dbReference>
<keyword evidence="6" id="KW-1185">Reference proteome</keyword>
<dbReference type="GO" id="GO:0019853">
    <property type="term" value="P:L-ascorbic acid biosynthetic process"/>
    <property type="evidence" value="ECO:0007669"/>
    <property type="project" value="TreeGrafter"/>
</dbReference>
<dbReference type="SUPFAM" id="SSF63829">
    <property type="entry name" value="Calcium-dependent phosphotriesterase"/>
    <property type="match status" value="1"/>
</dbReference>
<dbReference type="Gene3D" id="2.120.10.30">
    <property type="entry name" value="TolB, C-terminal domain"/>
    <property type="match status" value="1"/>
</dbReference>
<keyword evidence="3" id="KW-0862">Zinc</keyword>
<evidence type="ECO:0000256" key="3">
    <source>
        <dbReference type="PIRSR" id="PIRSR605511-2"/>
    </source>
</evidence>
<feature type="active site" description="Proton donor/acceptor" evidence="2">
    <location>
        <position position="221"/>
    </location>
</feature>
<accession>A0A1H3ZNF2</accession>
<dbReference type="GO" id="GO:0005509">
    <property type="term" value="F:calcium ion binding"/>
    <property type="evidence" value="ECO:0007669"/>
    <property type="project" value="TreeGrafter"/>
</dbReference>
<feature type="binding site" evidence="3">
    <location>
        <position position="20"/>
    </location>
    <ligand>
        <name>a divalent metal cation</name>
        <dbReference type="ChEBI" id="CHEBI:60240"/>
    </ligand>
</feature>
<gene>
    <name evidence="5" type="ORF">SAMN05192564_101823</name>
</gene>
<evidence type="ECO:0000256" key="1">
    <source>
        <dbReference type="ARBA" id="ARBA00008853"/>
    </source>
</evidence>
<evidence type="ECO:0000256" key="2">
    <source>
        <dbReference type="PIRSR" id="PIRSR605511-1"/>
    </source>
</evidence>
<feature type="binding site" evidence="3">
    <location>
        <position position="138"/>
    </location>
    <ligand>
        <name>substrate</name>
    </ligand>
</feature>
<feature type="domain" description="SMP-30/Gluconolactonase/LRE-like region" evidence="4">
    <location>
        <begin position="18"/>
        <end position="279"/>
    </location>
</feature>
<reference evidence="6" key="1">
    <citation type="submission" date="2016-10" db="EMBL/GenBank/DDBJ databases">
        <authorList>
            <person name="Varghese N."/>
            <person name="Submissions S."/>
        </authorList>
    </citation>
    <scope>NUCLEOTIDE SEQUENCE [LARGE SCALE GENOMIC DNA]</scope>
    <source>
        <strain evidence="6">LMG 24000</strain>
    </source>
</reference>
<dbReference type="InterPro" id="IPR005511">
    <property type="entry name" value="SMP-30"/>
</dbReference>
<protein>
    <submittedName>
        <fullName evidence="5">Sugar lactone lactonase YvrE</fullName>
    </submittedName>
</protein>
<comment type="similarity">
    <text evidence="1">Belongs to the SMP-30/CGR1 family.</text>
</comment>
<dbReference type="Pfam" id="PF08450">
    <property type="entry name" value="SGL"/>
    <property type="match status" value="1"/>
</dbReference>
<dbReference type="OrthoDB" id="9775406at2"/>
<dbReference type="GO" id="GO:0004341">
    <property type="term" value="F:gluconolactonase activity"/>
    <property type="evidence" value="ECO:0007669"/>
    <property type="project" value="TreeGrafter"/>
</dbReference>
<evidence type="ECO:0000313" key="6">
    <source>
        <dbReference type="Proteomes" id="UP000198638"/>
    </source>
</evidence>